<dbReference type="OrthoDB" id="1431622at2"/>
<dbReference type="Proteomes" id="UP000237640">
    <property type="component" value="Unassembled WGS sequence"/>
</dbReference>
<comment type="caution">
    <text evidence="1">The sequence shown here is derived from an EMBL/GenBank/DDBJ whole genome shotgun (WGS) entry which is preliminary data.</text>
</comment>
<evidence type="ECO:0000313" key="1">
    <source>
        <dbReference type="EMBL" id="PRX57228.1"/>
    </source>
</evidence>
<sequence>MEKEASYQGKKPEELYCDLQKWKSNIEFIDDEMTFINGLLHSYVFEPRTPNLFERLELFKVAHKKSIREKEKIKGLIYKHESTIGGILECTTTACDSAYYQKHEELSERVSKHLTDYIKLKSDIYNYAGSILKRKKPSK</sequence>
<name>A0A2T0MI15_9FLAO</name>
<gene>
    <name evidence="1" type="ORF">CLV81_1231</name>
</gene>
<proteinExistence type="predicted"/>
<accession>A0A2T0MI15</accession>
<reference evidence="1 2" key="1">
    <citation type="submission" date="2018-03" db="EMBL/GenBank/DDBJ databases">
        <title>Genomic Encyclopedia of Archaeal and Bacterial Type Strains, Phase II (KMG-II): from individual species to whole genera.</title>
        <authorList>
            <person name="Goeker M."/>
        </authorList>
    </citation>
    <scope>NUCLEOTIDE SEQUENCE [LARGE SCALE GENOMIC DNA]</scope>
    <source>
        <strain evidence="1 2">DSM 25027</strain>
    </source>
</reference>
<keyword evidence="2" id="KW-1185">Reference proteome</keyword>
<dbReference type="EMBL" id="PVYX01000001">
    <property type="protein sequence ID" value="PRX57228.1"/>
    <property type="molecule type" value="Genomic_DNA"/>
</dbReference>
<protein>
    <submittedName>
        <fullName evidence="1">Uncharacterized protein</fullName>
    </submittedName>
</protein>
<dbReference type="RefSeq" id="WP_146129839.1">
    <property type="nucleotide sequence ID" value="NZ_PVYX01000001.1"/>
</dbReference>
<dbReference type="AlphaFoldDB" id="A0A2T0MI15"/>
<organism evidence="1 2">
    <name type="scientific">Flagellimonas meridianipacifica</name>
    <dbReference type="NCBI Taxonomy" id="1080225"/>
    <lineage>
        <taxon>Bacteria</taxon>
        <taxon>Pseudomonadati</taxon>
        <taxon>Bacteroidota</taxon>
        <taxon>Flavobacteriia</taxon>
        <taxon>Flavobacteriales</taxon>
        <taxon>Flavobacteriaceae</taxon>
        <taxon>Flagellimonas</taxon>
    </lineage>
</organism>
<evidence type="ECO:0000313" key="2">
    <source>
        <dbReference type="Proteomes" id="UP000237640"/>
    </source>
</evidence>